<evidence type="ECO:0000256" key="8">
    <source>
        <dbReference type="ARBA" id="ARBA00023157"/>
    </source>
</evidence>
<dbReference type="PROSITE" id="PS00022">
    <property type="entry name" value="EGF_1"/>
    <property type="match status" value="5"/>
</dbReference>
<feature type="disulfide bond" evidence="12">
    <location>
        <begin position="404"/>
        <end position="422"/>
    </location>
</feature>
<feature type="disulfide bond" evidence="12">
    <location>
        <begin position="872"/>
        <end position="887"/>
    </location>
</feature>
<dbReference type="PROSITE" id="PS51115">
    <property type="entry name" value="LAMININ_IVA"/>
    <property type="match status" value="3"/>
</dbReference>
<dbReference type="InterPro" id="IPR002172">
    <property type="entry name" value="LDrepeatLR_classA_rpt"/>
</dbReference>
<dbReference type="SUPFAM" id="SSF49899">
    <property type="entry name" value="Concanavalin A-like lectins/glucanases"/>
    <property type="match status" value="3"/>
</dbReference>
<feature type="domain" description="Ig-like" evidence="20">
    <location>
        <begin position="2977"/>
        <end position="3058"/>
    </location>
</feature>
<feature type="domain" description="Ig-like" evidence="20">
    <location>
        <begin position="971"/>
        <end position="1059"/>
    </location>
</feature>
<evidence type="ECO:0000259" key="18">
    <source>
        <dbReference type="PROSITE" id="PS50026"/>
    </source>
</evidence>
<dbReference type="CDD" id="cd00112">
    <property type="entry name" value="LDLa"/>
    <property type="match status" value="14"/>
</dbReference>
<dbReference type="InterPro" id="IPR013783">
    <property type="entry name" value="Ig-like_fold"/>
</dbReference>
<dbReference type="InterPro" id="IPR036179">
    <property type="entry name" value="Ig-like_dom_sf"/>
</dbReference>
<dbReference type="PANTHER" id="PTHR24270">
    <property type="entry name" value="LOW-DENSITY LIPOPROTEIN RECEPTOR-RELATED"/>
    <property type="match status" value="1"/>
</dbReference>
<feature type="disulfide bond" evidence="11">
    <location>
        <begin position="3706"/>
        <end position="3715"/>
    </location>
</feature>
<dbReference type="SMART" id="SM00408">
    <property type="entry name" value="IGc2"/>
    <property type="match status" value="13"/>
</dbReference>
<feature type="domain" description="SEA" evidence="16">
    <location>
        <begin position="153"/>
        <end position="269"/>
    </location>
</feature>
<dbReference type="SMART" id="SM00192">
    <property type="entry name" value="LDLa"/>
    <property type="match status" value="16"/>
</dbReference>
<feature type="disulfide bond" evidence="12">
    <location>
        <begin position="295"/>
        <end position="310"/>
    </location>
</feature>
<dbReference type="InterPro" id="IPR000034">
    <property type="entry name" value="Laminin_IV"/>
</dbReference>
<feature type="domain" description="Ig-like" evidence="20">
    <location>
        <begin position="2644"/>
        <end position="2730"/>
    </location>
</feature>
<feature type="domain" description="Ig-like" evidence="20">
    <location>
        <begin position="2363"/>
        <end position="2446"/>
    </location>
</feature>
<feature type="disulfide bond" evidence="12">
    <location>
        <begin position="860"/>
        <end position="878"/>
    </location>
</feature>
<evidence type="ECO:0000256" key="13">
    <source>
        <dbReference type="PROSITE-ProRule" id="PRU00460"/>
    </source>
</evidence>
<feature type="disulfide bond" evidence="13">
    <location>
        <begin position="1747"/>
        <end position="1764"/>
    </location>
</feature>
<dbReference type="CDD" id="cd00096">
    <property type="entry name" value="Ig"/>
    <property type="match status" value="1"/>
</dbReference>
<keyword evidence="4 15" id="KW-0732">Signal</keyword>
<dbReference type="SMART" id="SM00180">
    <property type="entry name" value="EGF_Lam"/>
    <property type="match status" value="6"/>
</dbReference>
<dbReference type="PRINTS" id="PR00261">
    <property type="entry name" value="LDLRECEPTOR"/>
</dbReference>
<reference evidence="22" key="1">
    <citation type="submission" date="2025-05" db="UniProtKB">
        <authorList>
            <consortium name="EnsemblMetazoa"/>
        </authorList>
    </citation>
    <scope>IDENTIFICATION</scope>
</reference>
<feature type="disulfide bond" evidence="12">
    <location>
        <begin position="397"/>
        <end position="409"/>
    </location>
</feature>
<feature type="compositionally biased region" description="Polar residues" evidence="14">
    <location>
        <begin position="83"/>
        <end position="110"/>
    </location>
</feature>
<evidence type="ECO:0000256" key="7">
    <source>
        <dbReference type="ARBA" id="ARBA00023136"/>
    </source>
</evidence>
<feature type="disulfide bond" evidence="12">
    <location>
        <begin position="633"/>
        <end position="651"/>
    </location>
</feature>
<feature type="domain" description="Laminin G" evidence="17">
    <location>
        <begin position="3453"/>
        <end position="3624"/>
    </location>
</feature>
<dbReference type="PROSITE" id="PS01248">
    <property type="entry name" value="EGF_LAM_1"/>
    <property type="match status" value="3"/>
</dbReference>
<feature type="disulfide bond" evidence="12">
    <location>
        <begin position="357"/>
        <end position="369"/>
    </location>
</feature>
<feature type="disulfide bond" evidence="11">
    <location>
        <begin position="3401"/>
        <end position="3410"/>
    </location>
</feature>
<feature type="disulfide bond" evidence="12">
    <location>
        <begin position="416"/>
        <end position="431"/>
    </location>
</feature>
<protein>
    <recommendedName>
        <fullName evidence="24">Basement membrane-specific heparan sulfate proteoglycan core protein</fullName>
    </recommendedName>
</protein>
<dbReference type="SUPFAM" id="SSF57184">
    <property type="entry name" value="Growth factor receptor domain"/>
    <property type="match status" value="1"/>
</dbReference>
<sequence length="3913" mass="434669">MREPLCLLGICLLLVLSHHRTLAFNDDNDLTFEELSPSWEGQKIVEKPTELSFHHRIYSRVQDVVHRVKRDWFDWFAKTTTTAPESQTSATEPTTVSTEAVHSSSTTPSARETRSTVVDGDDEDNLDLGSGAVSSSGSVTTDVLPSPDVHPVKHAVFRLSMDLEELYNHDLSNRKSEEFQRLSQKLTEAIDKEYEALPGTQRSRLIGIKEIKGESVWVRAHVDLVSTGFDDEHRIQEVIENKIFTSRRIGQLVVQNLNFQRFGEVDDPSMELPICSHSQMQCDDGVTCLEHDLRCNSREDCPLGEDESGCPSTVPVDCMQDEFMCDVVRCIPRSQVCDHFSHCRDETDEQGCPIEICTEDKWQCDDGYCIDRAKHCDGRVDCPNDHSDEKNGCPHNCEDHEFECADRSCILRRYRCDGQSDCADGSDEENCMTECKGFLCDNGFRCLAIHLHCDGMYHCNDRSDENNCDNNLPCDPLTTFTCQNKEKCYEKHRRCDNRVDCSDGSDEQHCERCPQESTSCRDGDGCFPPEERCNGYSYCRDGTDESGCECRSDEFTCDDRTCLPGTVKCDGRDDCHYGEDEHNCPGCKINEFQCGSGECISNGFVCDGIKDCVDGSDEHNNCKEQCHPNDFNCGNGQCVRESRVCDGSKDCDNGFDEKECKNYTCRENEFKCDSGSCIDINFRCDGAYQCPDGSDENKCERPTDPPLPVVCSYQEFACHSGDQCLSKIQHCDGKADCSDSTDELNCNGSPQIILRTDPYNQTIKESREVVFQCRDEGPGRHPVRWIKGGGPLPPHSRDYRGRLEIPNVQLSHTGTYICKALGVPPNTPGSSARVYLQVEKLDEPPDVHGPYQGCGPLAACYNQQCIPTYKVCDNHIDCTDGSDEIRCGYMKCEPNEFRCDNKMCIRMSWLCDGDDDCRDGSDEKDCNLPPNGPCNGTEFRCLSGTQCIPKSFHCDKSRDCQDGSDEIGCFPVAAIRPPPPLMKLPEGADLRIECECSGVPVPTVVFRRNWGHLPDTCTTTSSNGVGILVCKNIQIFDQGDYTCECQNSLNMILVQPNTQVIVIPRGDICQAGTFNELAKNPQDCIRCFCFGVSTQCSSANFYKQQLPSPIHNIKLTNVARAGNRYVVSSDTPRLSQYANRISDHVFNVRLPYQDQRDTCSYFIFPDFYHHNQLKSYGGYIRYKVAVETPSNQVTDCPDIIIIGNNRTIVYNSATQIGSNGVLNIAAHIIESGEWTSPQTGQRATREEIMMVLEDVENILIKVQYFWGPGHFVNIHDITVESAGVAVDTEKAALVEHCTCPEGYTGLSCEQCDQGYHRGSGSWLGRCTKAQPCVSGTYYDPRRRSCELCPCPLTYPPSNQVSLTCHLDSRMDIVCDDCPTGYKGRRCEECEDGYSGNPLQPGSYCKIIDLEECNSAGSASPYPDSSGYCECKANTEGQHCDKCKNNSFSLLHKNAEGCIHCFCMGITDQCASSHLYREQIKSAFYSDVQNFKIISKDSNETFIPYVDSVERTLTYIGFDPQVYYWSLPDRFLGDKITSYGGTLQYKLRYVPIPGGQSSRNNAPDVEIYSANRIHLTHYSNTTVLPNQEVTVSVPLLEQYWKRSTDGAQSDRAHFLMALADLSAIHIKATYTTHTQSASLESVTLDSASDRNTGQERALEVEECYCPAGYIGTSCEDCAPGYTRQDDGAYLGTCDLCDCGGFSSQCDPDSGDCFNCRGNRIGPRCEDCQPGYKVTTEGCEPVGPERCDCDRRGSTDWSTDCSYEECQCKTNVEGRRCDQCRPGTFYLTNENVKGCHDCYCFGATTECASSNYYYNPLPLPILDHNHGYSLTDINRTESIGGGFELNFAMNEIGFKPVRHHMGRRLYWSLPSRITGDKTLSYGGTLTYTQNIIAPASPANTITDYDVVIKGNGKTLGMYFTEPLDLNNRKQERTVKLLDGEQWVHILPGTHYPQATREEMLQVLSNVEAILVRATITPWTNATFISDVTLDTSGPSRTDRPALDVEICRCPQGYKGTSCQHCADGYYRDYNNRCQVCPCSGNEQSCSMNANYQVVCICKYGWYGERCDREVDTSTPSPPRNVTIIITIVPEDPQERIFSLGETIRYQCTADSVFGRPVRIIWSKDDGQLSGDRLRDDGYGNLEIVNAQESDSGVYICTAYDGYTTDTALVRIVVGDDRSLYTPPQIRITPDYVDVTEGEAIDIQCGATGNPTPNIAWRRTDNLPINPSAFKYNGFIRITAAERSDEGQYECIARNSAGSRNGTVSVYVRESIIPTVSVTPGRVNTVAGENLTLYCDVTPSPDHRYQWTREGSSLPYSAVDRQNTLFIPGLTPSDSGVYVCTVINERNGRRIGSGKSYVEVKSKPSPPLSVTPANQKIPQGETAVLHCGPVSPGARITWSKTGRDRQLPARAQKYGNELRIPNIQMNDRGVYICEVSEYGNILKASAVLDVDRREAPTLEIHPTNFTQLNVGTSMMVHCRAMSGIPTPTITWFRRDNRPFPSNVYHSDNGVLRLNSVRLSDGGEYICKVENSVGSVEGSVQIVVLAPPEITITPPGPTISLIVGDRLVLNCSATGVPAPSVNWLSDDYATRYFSSGVGSPSLSYQVKEILSVSREDERTYTCISTNSAGTREKAVHVIVDDNVIGPVPSPTRQPTYPTGYKEFEVYTGDNSEVSCTVESGGTSTWERADGRPFPPNVYERDGFLFLRGVTENDGGDYKCLRKNSRGSLIDVVVARIVVYARPKVMLTPPLQRVRPGSNPYIQCEAIGDPSARLEWYGTNRDLPPHATVNNGRLTFHGIRMDDAGRYTCKATSSRGFTAEGAADVVVSNTPDPYSNSVRFIGDKLQNKTEGETVYLQCTSDYGGEIRWSRDNQELPINAVEENKNLRIDSIRAEDSGTYTCTAVLDGVSIASDKMVLVVSQRCSWGMMPCMDGSGCIPTGSVCNGYPDCPDQSDELRCTSVQPSTPSYWRSRDRYSYRRGYPLTNRLRRSGAQGVELKIVPSIDVVRAGDTLDLTCINTGVIMTRPEWSKVNGELLSNTRVINNYLRIFDVTAENAGLYRCQVWAHDVDHPVIAEYNLSVQDVPPIYHPTTYRPRPGGDLGQPDTDYPDTTPQNDVLPPQAVRTETVNVGELVELHCDEGMEPPVTYEWTKRGSDPRVRGTKLEQGALRIENVRPSDAGEYNCRATNRQLSRDFPVVLVVQGTIPRFTQRSTSFIKLKAITDAFNKFTVDILFKPELPNGLILYNGQKDDGTGDFVSFGLQNGYPEFRFDMGSGSAVITADNPVTLGEWVRVRLEKDLKVGSLQVNDGRKKSGTSPGRYQGLDLEQPLYLGSVPDFKKIQRSTGFDTGFVGCVSRLSISGIERELPESPTVEWTNIALCDTCAESRCRNGAICQETPNMRGYTCICPKGISGNDCERTGQACTEGICGNGRCEDLGDSVKCHCNFGYEGHRCERRINLRIPSFKGNSYLGFHETFNDESFKIELDVKPDDLRDSLLLYAGENPDGTGDFISLVILNGGYELRIDSDAGSVVLRSDRRVEPGDWSKIVIEMGDNEARLTVNDRTTSKSIRTRDNKLNTNGLMYVGGHSNWTIHPSVRVRDGFRGCIKGILVNNFFHDMKRARAGENVGQCHGYPDKLDFQQGPCPDRPCENGGSCIEDHDQLGGECYCSNKNYSGIYCDLLLNRCNRYENPCGSHGICVTDYNSPEQFKCQCLIGYKGTYCTGVSLLKTDVKFNGDGYLELPASLLLDDLSVSMEMIIKTAQKNGLILWHGQNPEEDGRGRDFFAIAIVNGQLEVAYDLGGAPFSLRHPARIDDGLLHTVLLKRSAQETYLTVDNSTTHGTAPGLASSLNANGNIYLGGLPKMDFMTGGRYSENYAGCIIKMKFQGNTMPLDLAAIQVFAINVEGCPSENDVDDYDEYR</sequence>
<feature type="domain" description="Laminin EGF-like" evidence="19">
    <location>
        <begin position="1745"/>
        <end position="1795"/>
    </location>
</feature>
<dbReference type="Pfam" id="PF00054">
    <property type="entry name" value="Laminin_G_1"/>
    <property type="match status" value="2"/>
</dbReference>
<feature type="region of interest" description="Disordered" evidence="14">
    <location>
        <begin position="3083"/>
        <end position="3110"/>
    </location>
</feature>
<keyword evidence="6" id="KW-1133">Transmembrane helix</keyword>
<dbReference type="EnsemblMetazoa" id="RPRC017844.R156">
    <property type="protein sequence ID" value="RPRC017844.P156"/>
    <property type="gene ID" value="RPRC017844"/>
</dbReference>
<feature type="disulfide bond" evidence="12">
    <location>
        <begin position="453"/>
        <end position="468"/>
    </location>
</feature>
<dbReference type="Pfam" id="PF00053">
    <property type="entry name" value="EGF_laminin"/>
    <property type="match status" value="7"/>
</dbReference>
<feature type="disulfide bond" evidence="12">
    <location>
        <begin position="569"/>
        <end position="584"/>
    </location>
</feature>
<evidence type="ECO:0000256" key="10">
    <source>
        <dbReference type="ARBA" id="ARBA00023292"/>
    </source>
</evidence>
<proteinExistence type="predicted"/>
<feature type="disulfide bond" evidence="13">
    <location>
        <begin position="1766"/>
        <end position="1775"/>
    </location>
</feature>
<feature type="disulfide bond" evidence="12">
    <location>
        <begin position="337"/>
        <end position="352"/>
    </location>
</feature>
<evidence type="ECO:0000256" key="14">
    <source>
        <dbReference type="SAM" id="MobiDB-lite"/>
    </source>
</evidence>
<evidence type="ECO:0000259" key="17">
    <source>
        <dbReference type="PROSITE" id="PS50025"/>
    </source>
</evidence>
<dbReference type="CDD" id="cd00054">
    <property type="entry name" value="EGF_CA"/>
    <property type="match status" value="2"/>
</dbReference>
<dbReference type="Pfam" id="PF00057">
    <property type="entry name" value="Ldl_recept_a"/>
    <property type="match status" value="12"/>
</dbReference>
<evidence type="ECO:0000256" key="15">
    <source>
        <dbReference type="SAM" id="SignalP"/>
    </source>
</evidence>
<comment type="subcellular location">
    <subcellularLocation>
        <location evidence="2">Endomembrane system</location>
    </subcellularLocation>
    <subcellularLocation>
        <location evidence="1">Membrane</location>
        <topology evidence="1">Single-pass membrane protein</topology>
    </subcellularLocation>
</comment>
<feature type="disulfide bond" evidence="12">
    <location>
        <begin position="626"/>
        <end position="638"/>
    </location>
</feature>
<evidence type="ECO:0000256" key="3">
    <source>
        <dbReference type="ARBA" id="ARBA00022692"/>
    </source>
</evidence>
<feature type="chain" id="PRO_5046966915" description="Basement membrane-specific heparan sulfate proteoglycan core protein" evidence="15">
    <location>
        <begin position="24"/>
        <end position="3913"/>
    </location>
</feature>
<dbReference type="InterPro" id="IPR009030">
    <property type="entry name" value="Growth_fac_rcpt_cys_sf"/>
</dbReference>
<evidence type="ECO:0000259" key="19">
    <source>
        <dbReference type="PROSITE" id="PS50027"/>
    </source>
</evidence>
<dbReference type="SMART" id="SM00282">
    <property type="entry name" value="LamG"/>
    <property type="match status" value="3"/>
</dbReference>
<keyword evidence="11" id="KW-0245">EGF-like domain</keyword>
<dbReference type="PROSITE" id="PS50025">
    <property type="entry name" value="LAM_G_DOMAIN"/>
    <property type="match status" value="3"/>
</dbReference>
<evidence type="ECO:0000259" key="16">
    <source>
        <dbReference type="PROSITE" id="PS50024"/>
    </source>
</evidence>
<feature type="disulfide bond" evidence="12">
    <location>
        <begin position="899"/>
        <end position="917"/>
    </location>
</feature>
<feature type="domain" description="Ig-like" evidence="20">
    <location>
        <begin position="2076"/>
        <end position="2167"/>
    </location>
</feature>
<accession>A0ABL0EJV2</accession>
<feature type="disulfide bond" evidence="12">
    <location>
        <begin position="587"/>
        <end position="599"/>
    </location>
</feature>
<feature type="disulfide bond" evidence="12">
    <location>
        <begin position="495"/>
        <end position="510"/>
    </location>
</feature>
<dbReference type="EMBL" id="ACPB03000868">
    <property type="status" value="NOT_ANNOTATED_CDS"/>
    <property type="molecule type" value="Genomic_DNA"/>
</dbReference>
<dbReference type="InterPro" id="IPR003599">
    <property type="entry name" value="Ig_sub"/>
</dbReference>
<feature type="disulfide bond" evidence="12">
    <location>
        <begin position="325"/>
        <end position="343"/>
    </location>
</feature>
<feature type="disulfide bond" evidence="12">
    <location>
        <begin position="550"/>
        <end position="562"/>
    </location>
</feature>
<feature type="domain" description="Ig-like" evidence="20">
    <location>
        <begin position="3107"/>
        <end position="3190"/>
    </location>
</feature>
<dbReference type="PROSITE" id="PS50026">
    <property type="entry name" value="EGF_3"/>
    <property type="match status" value="5"/>
</dbReference>
<feature type="disulfide bond" evidence="12">
    <location>
        <begin position="2938"/>
        <end position="2953"/>
    </location>
</feature>
<dbReference type="InterPro" id="IPR023415">
    <property type="entry name" value="LDLR_class-A_CS"/>
</dbReference>
<feature type="disulfide bond" evidence="12">
    <location>
        <begin position="954"/>
        <end position="969"/>
    </location>
</feature>
<dbReference type="Gene3D" id="4.10.400.10">
    <property type="entry name" value="Low-density Lipoprotein Receptor"/>
    <property type="match status" value="16"/>
</dbReference>
<evidence type="ECO:0000256" key="4">
    <source>
        <dbReference type="ARBA" id="ARBA00022729"/>
    </source>
</evidence>
<dbReference type="PROSITE" id="PS50027">
    <property type="entry name" value="EGF_LAM_2"/>
    <property type="match status" value="2"/>
</dbReference>
<feature type="domain" description="EGF-like" evidence="18">
    <location>
        <begin position="3675"/>
        <end position="3716"/>
    </location>
</feature>
<dbReference type="InterPro" id="IPR013320">
    <property type="entry name" value="ConA-like_dom_sf"/>
</dbReference>
<feature type="domain" description="Ig-like" evidence="20">
    <location>
        <begin position="2738"/>
        <end position="2823"/>
    </location>
</feature>
<feature type="disulfide bond" evidence="12">
    <location>
        <begin position="557"/>
        <end position="575"/>
    </location>
</feature>
<dbReference type="InterPro" id="IPR036055">
    <property type="entry name" value="LDL_receptor-like_sf"/>
</dbReference>
<feature type="disulfide bond" evidence="12">
    <location>
        <begin position="364"/>
        <end position="382"/>
    </location>
</feature>
<feature type="disulfide bond" evidence="12">
    <location>
        <begin position="533"/>
        <end position="548"/>
    </location>
</feature>
<dbReference type="PROSITE" id="PS01186">
    <property type="entry name" value="EGF_2"/>
    <property type="match status" value="3"/>
</dbReference>
<keyword evidence="3" id="KW-0812">Transmembrane</keyword>
<dbReference type="PROSITE" id="PS50835">
    <property type="entry name" value="IG_LIKE"/>
    <property type="match status" value="13"/>
</dbReference>
<feature type="disulfide bond" evidence="12">
    <location>
        <begin position="672"/>
        <end position="690"/>
    </location>
</feature>
<dbReference type="SUPFAM" id="SSF57424">
    <property type="entry name" value="LDL receptor-like module"/>
    <property type="match status" value="15"/>
</dbReference>
<comment type="caution">
    <text evidence="11">Lacks conserved residue(s) required for the propagation of feature annotation.</text>
</comment>
<feature type="domain" description="Laminin G" evidence="17">
    <location>
        <begin position="3722"/>
        <end position="3900"/>
    </location>
</feature>
<feature type="domain" description="Laminin IV type A" evidence="21">
    <location>
        <begin position="1821"/>
        <end position="2004"/>
    </location>
</feature>
<evidence type="ECO:0000256" key="12">
    <source>
        <dbReference type="PROSITE-ProRule" id="PRU00124"/>
    </source>
</evidence>
<feature type="domain" description="Laminin IV type A" evidence="21">
    <location>
        <begin position="1108"/>
        <end position="1296"/>
    </location>
</feature>
<dbReference type="InterPro" id="IPR000082">
    <property type="entry name" value="SEA_dom"/>
</dbReference>
<dbReference type="EMBL" id="ACPB03000869">
    <property type="status" value="NOT_ANNOTATED_CDS"/>
    <property type="molecule type" value="Genomic_DNA"/>
</dbReference>
<evidence type="ECO:0000313" key="22">
    <source>
        <dbReference type="EnsemblMetazoa" id="RPRC017844.P156"/>
    </source>
</evidence>
<dbReference type="PROSITE" id="PS50024">
    <property type="entry name" value="SEA"/>
    <property type="match status" value="1"/>
</dbReference>
<evidence type="ECO:0000256" key="2">
    <source>
        <dbReference type="ARBA" id="ARBA00004308"/>
    </source>
</evidence>
<feature type="domain" description="Ig-like" evidence="20">
    <location>
        <begin position="2453"/>
        <end position="2539"/>
    </location>
</feature>
<dbReference type="InterPro" id="IPR050685">
    <property type="entry name" value="LDLR"/>
</dbReference>
<dbReference type="InterPro" id="IPR000742">
    <property type="entry name" value="EGF"/>
</dbReference>
<feature type="disulfide bond" evidence="11">
    <location>
        <begin position="3382"/>
        <end position="3399"/>
    </location>
</feature>
<evidence type="ECO:0000256" key="6">
    <source>
        <dbReference type="ARBA" id="ARBA00022989"/>
    </source>
</evidence>
<feature type="domain" description="Laminin IV type A" evidence="21">
    <location>
        <begin position="1485"/>
        <end position="1661"/>
    </location>
</feature>
<feature type="domain" description="EGF-like" evidence="18">
    <location>
        <begin position="3634"/>
        <end position="3673"/>
    </location>
</feature>
<feature type="domain" description="Ig-like" evidence="20">
    <location>
        <begin position="2181"/>
        <end position="2262"/>
    </location>
</feature>
<evidence type="ECO:0000259" key="20">
    <source>
        <dbReference type="PROSITE" id="PS50835"/>
    </source>
</evidence>
<feature type="disulfide bond" evidence="12">
    <location>
        <begin position="684"/>
        <end position="699"/>
    </location>
</feature>
<dbReference type="InterPro" id="IPR001791">
    <property type="entry name" value="Laminin_G"/>
</dbReference>
<dbReference type="Pfam" id="PF02210">
    <property type="entry name" value="Laminin_G_2"/>
    <property type="match status" value="1"/>
</dbReference>
<feature type="disulfide bond" evidence="12">
    <location>
        <begin position="665"/>
        <end position="677"/>
    </location>
</feature>
<keyword evidence="8 11" id="KW-1015">Disulfide bond</keyword>
<dbReference type="SUPFAM" id="SSF57196">
    <property type="entry name" value="EGF/Laminin"/>
    <property type="match status" value="2"/>
</dbReference>
<feature type="domain" description="EGF-like" evidence="18">
    <location>
        <begin position="3375"/>
        <end position="3411"/>
    </location>
</feature>
<evidence type="ECO:0000256" key="11">
    <source>
        <dbReference type="PROSITE-ProRule" id="PRU00076"/>
    </source>
</evidence>
<feature type="region of interest" description="Disordered" evidence="14">
    <location>
        <begin position="83"/>
        <end position="146"/>
    </location>
</feature>
<keyword evidence="10 13" id="KW-0424">Laminin EGF-like domain</keyword>
<keyword evidence="9" id="KW-0325">Glycoprotein</keyword>
<feature type="domain" description="EGF-like" evidence="18">
    <location>
        <begin position="3413"/>
        <end position="3448"/>
    </location>
</feature>
<keyword evidence="5" id="KW-0677">Repeat</keyword>
<evidence type="ECO:0000313" key="23">
    <source>
        <dbReference type="Proteomes" id="UP000015103"/>
    </source>
</evidence>
<feature type="domain" description="Laminin EGF-like" evidence="19">
    <location>
        <begin position="1695"/>
        <end position="1739"/>
    </location>
</feature>
<dbReference type="Proteomes" id="UP000015103">
    <property type="component" value="Unassembled WGS sequence"/>
</dbReference>
<feature type="disulfide bond" evidence="12">
    <location>
        <begin position="645"/>
        <end position="660"/>
    </location>
</feature>
<dbReference type="Gene3D" id="2.60.40.10">
    <property type="entry name" value="Immunoglobulins"/>
    <property type="match status" value="13"/>
</dbReference>
<feature type="domain" description="Laminin G" evidence="17">
    <location>
        <begin position="3199"/>
        <end position="3377"/>
    </location>
</feature>
<feature type="disulfide bond" evidence="12">
    <location>
        <begin position="731"/>
        <end position="746"/>
    </location>
</feature>
<feature type="domain" description="Ig-like" evidence="20">
    <location>
        <begin position="2271"/>
        <end position="2349"/>
    </location>
</feature>
<dbReference type="Gene3D" id="2.10.25.10">
    <property type="entry name" value="Laminin"/>
    <property type="match status" value="5"/>
</dbReference>
<evidence type="ECO:0008006" key="24">
    <source>
        <dbReference type="Google" id="ProtNLM"/>
    </source>
</evidence>
<dbReference type="PROSITE" id="PS50068">
    <property type="entry name" value="LDLRA_2"/>
    <property type="match status" value="16"/>
</dbReference>
<evidence type="ECO:0000259" key="21">
    <source>
        <dbReference type="PROSITE" id="PS51115"/>
    </source>
</evidence>
<feature type="disulfide bond" evidence="11">
    <location>
        <begin position="3438"/>
        <end position="3447"/>
    </location>
</feature>
<dbReference type="SMART" id="SM00281">
    <property type="entry name" value="LamB"/>
    <property type="match status" value="3"/>
</dbReference>
<organism evidence="22 23">
    <name type="scientific">Rhodnius prolixus</name>
    <name type="common">Triatomid bug</name>
    <dbReference type="NCBI Taxonomy" id="13249"/>
    <lineage>
        <taxon>Eukaryota</taxon>
        <taxon>Metazoa</taxon>
        <taxon>Ecdysozoa</taxon>
        <taxon>Arthropoda</taxon>
        <taxon>Hexapoda</taxon>
        <taxon>Insecta</taxon>
        <taxon>Pterygota</taxon>
        <taxon>Neoptera</taxon>
        <taxon>Paraneoptera</taxon>
        <taxon>Hemiptera</taxon>
        <taxon>Heteroptera</taxon>
        <taxon>Panheteroptera</taxon>
        <taxon>Cimicomorpha</taxon>
        <taxon>Reduviidae</taxon>
        <taxon>Triatominae</taxon>
        <taxon>Rhodnius</taxon>
    </lineage>
</organism>
<dbReference type="Gene3D" id="2.170.300.10">
    <property type="entry name" value="Tie2 ligand-binding domain superfamily"/>
    <property type="match status" value="1"/>
</dbReference>
<feature type="domain" description="Ig-like" evidence="20">
    <location>
        <begin position="2828"/>
        <end position="2906"/>
    </location>
</feature>
<dbReference type="CDD" id="cd00055">
    <property type="entry name" value="EGF_Lam"/>
    <property type="match status" value="4"/>
</dbReference>
<feature type="disulfide bond" evidence="11">
    <location>
        <begin position="3417"/>
        <end position="3427"/>
    </location>
</feature>
<name>A0ABL0EJV2_RHOPR</name>
<feature type="disulfide bond" evidence="13">
    <location>
        <begin position="1714"/>
        <end position="1723"/>
    </location>
</feature>
<feature type="domain" description="EGF-like" evidence="18">
    <location>
        <begin position="1400"/>
        <end position="1440"/>
    </location>
</feature>
<dbReference type="SMART" id="SM00181">
    <property type="entry name" value="EGF"/>
    <property type="match status" value="11"/>
</dbReference>
<evidence type="ECO:0000256" key="5">
    <source>
        <dbReference type="ARBA" id="ARBA00022737"/>
    </source>
</evidence>
<dbReference type="Pfam" id="PF00052">
    <property type="entry name" value="Laminin_B"/>
    <property type="match status" value="3"/>
</dbReference>
<feature type="disulfide bond" evidence="12">
    <location>
        <begin position="892"/>
        <end position="904"/>
    </location>
</feature>
<evidence type="ECO:0000256" key="1">
    <source>
        <dbReference type="ARBA" id="ARBA00004167"/>
    </source>
</evidence>
<keyword evidence="7" id="KW-0472">Membrane</keyword>
<dbReference type="CDD" id="cd00110">
    <property type="entry name" value="LamG"/>
    <property type="match status" value="3"/>
</dbReference>
<dbReference type="InterPro" id="IPR007110">
    <property type="entry name" value="Ig-like_dom"/>
</dbReference>
<dbReference type="Pfam" id="PF13927">
    <property type="entry name" value="Ig_3"/>
    <property type="match status" value="11"/>
</dbReference>
<dbReference type="InterPro" id="IPR002049">
    <property type="entry name" value="LE_dom"/>
</dbReference>
<dbReference type="SUPFAM" id="SSF48726">
    <property type="entry name" value="Immunoglobulin"/>
    <property type="match status" value="13"/>
</dbReference>
<feature type="disulfide bond" evidence="12">
    <location>
        <begin position="318"/>
        <end position="330"/>
    </location>
</feature>
<feature type="compositionally biased region" description="Low complexity" evidence="14">
    <location>
        <begin position="127"/>
        <end position="144"/>
    </location>
</feature>
<feature type="disulfide bond" evidence="11">
    <location>
        <begin position="3643"/>
        <end position="3660"/>
    </location>
</feature>
<feature type="domain" description="Ig-like" evidence="20">
    <location>
        <begin position="2544"/>
        <end position="2632"/>
    </location>
</feature>
<feature type="domain" description="Ig-like" evidence="20">
    <location>
        <begin position="750"/>
        <end position="837"/>
    </location>
</feature>
<feature type="disulfide bond" evidence="11">
    <location>
        <begin position="1430"/>
        <end position="1439"/>
    </location>
</feature>
<dbReference type="InterPro" id="IPR003598">
    <property type="entry name" value="Ig_sub2"/>
</dbReference>
<feature type="disulfide bond" evidence="12">
    <location>
        <begin position="911"/>
        <end position="926"/>
    </location>
</feature>
<dbReference type="Pfam" id="PF00008">
    <property type="entry name" value="EGF"/>
    <property type="match status" value="1"/>
</dbReference>
<dbReference type="PROSITE" id="PS01209">
    <property type="entry name" value="LDLRA_1"/>
    <property type="match status" value="8"/>
</dbReference>
<feature type="signal peptide" evidence="15">
    <location>
        <begin position="1"/>
        <end position="23"/>
    </location>
</feature>
<evidence type="ECO:0000256" key="9">
    <source>
        <dbReference type="ARBA" id="ARBA00023180"/>
    </source>
</evidence>
<feature type="disulfide bond" evidence="12">
    <location>
        <begin position="594"/>
        <end position="612"/>
    </location>
</feature>
<keyword evidence="23" id="KW-1185">Reference proteome</keyword>
<dbReference type="Gene3D" id="2.60.120.200">
    <property type="match status" value="3"/>
</dbReference>
<dbReference type="SMART" id="SM00409">
    <property type="entry name" value="IG"/>
    <property type="match status" value="13"/>
</dbReference>